<evidence type="ECO:0000313" key="3">
    <source>
        <dbReference type="Proteomes" id="UP001356427"/>
    </source>
</evidence>
<proteinExistence type="predicted"/>
<evidence type="ECO:0000313" key="2">
    <source>
        <dbReference type="EMBL" id="KAK6308137.1"/>
    </source>
</evidence>
<feature type="region of interest" description="Disordered" evidence="1">
    <location>
        <begin position="24"/>
        <end position="46"/>
    </location>
</feature>
<keyword evidence="3" id="KW-1185">Reference proteome</keyword>
<feature type="compositionally biased region" description="Basic residues" evidence="1">
    <location>
        <begin position="34"/>
        <end position="46"/>
    </location>
</feature>
<comment type="caution">
    <text evidence="2">The sequence shown here is derived from an EMBL/GenBank/DDBJ whole genome shotgun (WGS) entry which is preliminary data.</text>
</comment>
<feature type="compositionally biased region" description="Polar residues" evidence="1">
    <location>
        <begin position="219"/>
        <end position="228"/>
    </location>
</feature>
<name>A0AAN8R0A3_9TELE</name>
<evidence type="ECO:0000256" key="1">
    <source>
        <dbReference type="SAM" id="MobiDB-lite"/>
    </source>
</evidence>
<gene>
    <name evidence="2" type="ORF">J4Q44_G00214080</name>
</gene>
<reference evidence="2 3" key="1">
    <citation type="submission" date="2021-04" db="EMBL/GenBank/DDBJ databases">
        <authorList>
            <person name="De Guttry C."/>
            <person name="Zahm M."/>
            <person name="Klopp C."/>
            <person name="Cabau C."/>
            <person name="Louis A."/>
            <person name="Berthelot C."/>
            <person name="Parey E."/>
            <person name="Roest Crollius H."/>
            <person name="Montfort J."/>
            <person name="Robinson-Rechavi M."/>
            <person name="Bucao C."/>
            <person name="Bouchez O."/>
            <person name="Gislard M."/>
            <person name="Lluch J."/>
            <person name="Milhes M."/>
            <person name="Lampietro C."/>
            <person name="Lopez Roques C."/>
            <person name="Donnadieu C."/>
            <person name="Braasch I."/>
            <person name="Desvignes T."/>
            <person name="Postlethwait J."/>
            <person name="Bobe J."/>
            <person name="Wedekind C."/>
            <person name="Guiguen Y."/>
        </authorList>
    </citation>
    <scope>NUCLEOTIDE SEQUENCE [LARGE SCALE GENOMIC DNA]</scope>
    <source>
        <strain evidence="2">Cs_M1</strain>
        <tissue evidence="2">Blood</tissue>
    </source>
</reference>
<organism evidence="2 3">
    <name type="scientific">Coregonus suidteri</name>
    <dbReference type="NCBI Taxonomy" id="861788"/>
    <lineage>
        <taxon>Eukaryota</taxon>
        <taxon>Metazoa</taxon>
        <taxon>Chordata</taxon>
        <taxon>Craniata</taxon>
        <taxon>Vertebrata</taxon>
        <taxon>Euteleostomi</taxon>
        <taxon>Actinopterygii</taxon>
        <taxon>Neopterygii</taxon>
        <taxon>Teleostei</taxon>
        <taxon>Protacanthopterygii</taxon>
        <taxon>Salmoniformes</taxon>
        <taxon>Salmonidae</taxon>
        <taxon>Coregoninae</taxon>
        <taxon>Coregonus</taxon>
    </lineage>
</organism>
<dbReference type="EMBL" id="JAGTTL010000019">
    <property type="protein sequence ID" value="KAK6308137.1"/>
    <property type="molecule type" value="Genomic_DNA"/>
</dbReference>
<dbReference type="AlphaFoldDB" id="A0AAN8R0A3"/>
<protein>
    <submittedName>
        <fullName evidence="2">Uncharacterized protein</fullName>
    </submittedName>
</protein>
<sequence>MTIVDVSLLPSITQHQMSSTLVKVNTDKRSAKDRAKKGRRTRRHSALRQLGNSVESWIEKELLRHEYLQKVQRERTQRAHESRGDLELQRLQQWVNQAHHTRCWSAHPGGYKRHIFDALGSRQCEQGRYLRTCPTIQLHNGGTPPSHLPPPSHAASPPLVSPCHPTAKTLHQAWDSKEDQPYRLPMSHFSLSRTMEHKPVTREDLWEVDRKAGILLLQRPNSGNSIPSKGTLHHGQGPPYTCQASQLTT</sequence>
<accession>A0AAN8R0A3</accession>
<feature type="region of interest" description="Disordered" evidence="1">
    <location>
        <begin position="219"/>
        <end position="249"/>
    </location>
</feature>
<dbReference type="Proteomes" id="UP001356427">
    <property type="component" value="Unassembled WGS sequence"/>
</dbReference>